<dbReference type="OrthoDB" id="3367at2759"/>
<feature type="compositionally biased region" description="Pro residues" evidence="4">
    <location>
        <begin position="56"/>
        <end position="65"/>
    </location>
</feature>
<evidence type="ECO:0000256" key="2">
    <source>
        <dbReference type="ARBA" id="ARBA00022737"/>
    </source>
</evidence>
<evidence type="ECO:0008006" key="7">
    <source>
        <dbReference type="Google" id="ProtNLM"/>
    </source>
</evidence>
<evidence type="ECO:0000313" key="6">
    <source>
        <dbReference type="Proteomes" id="UP001140094"/>
    </source>
</evidence>
<feature type="compositionally biased region" description="Polar residues" evidence="4">
    <location>
        <begin position="145"/>
        <end position="165"/>
    </location>
</feature>
<dbReference type="InterPro" id="IPR001680">
    <property type="entry name" value="WD40_rpt"/>
</dbReference>
<dbReference type="GO" id="GO:0005634">
    <property type="term" value="C:nucleus"/>
    <property type="evidence" value="ECO:0007669"/>
    <property type="project" value="TreeGrafter"/>
</dbReference>
<evidence type="ECO:0000256" key="4">
    <source>
        <dbReference type="SAM" id="MobiDB-lite"/>
    </source>
</evidence>
<keyword evidence="1 3" id="KW-0853">WD repeat</keyword>
<evidence type="ECO:0000256" key="1">
    <source>
        <dbReference type="ARBA" id="ARBA00022574"/>
    </source>
</evidence>
<sequence>MSTQSVLCTHFDTPEGRWALVSEFTTEEAANQFSPQLAQKLGGDDLSAGASGTESNPPPSIPPTPSTNSINTSGMRFSTASAAIASSGVIFGDSNSQTSSSAAAASNSATKSYTHILRNRPTFVSIFQSPVFSTDSGSGEAGAVSRNTAQLGSSGSHASESTLQSGAGGSRGHGFRQNILHLGKTGANNLTAQQVAAHSRGTVTKSTSAFVSRIITNENLARWIISEHAQTTYLLFNAPRSMVFVGLQPDCNGETLARLDLVSNTPLCHDINQTTRSESRIDMVMGFVQGNIVWHDPISGKYSRLNKNSGYTPAIMCVRWLPNADSLFIVGTADGSLMIMDRTKEDFCVPALATADKQVDGMDAFEVAYPLKPKSNPVAYWKVSNSAITSIAFSPDAQRVAVTSEDGALRIIDYPSEILEDVYLSYFGGLSCCAWSDDGKYIVAGGKDDLITVWSYYDQSIVARCQGHESWVRDIVFDPLGHEDENTYRFMSVGDDAKLLVWDFSLAALHRPRAPIHRAATSVSQSTAAGGLAGSFNELHLSGRPDNGDLPSAVVHSRMAQESVAVLQPLISVAIHDAPICSLQFSRDLLVTACRRGIVKVWRRPPPFDLSTYL</sequence>
<accession>A0A9W8HVU3</accession>
<protein>
    <recommendedName>
        <fullName evidence="7">WD40 repeat-like protein</fullName>
    </recommendedName>
</protein>
<keyword evidence="2" id="KW-0677">Repeat</keyword>
<proteinExistence type="predicted"/>
<dbReference type="GO" id="GO:0051286">
    <property type="term" value="C:cell tip"/>
    <property type="evidence" value="ECO:0007669"/>
    <property type="project" value="TreeGrafter"/>
</dbReference>
<dbReference type="InterPro" id="IPR051362">
    <property type="entry name" value="WD_repeat_creC_regulators"/>
</dbReference>
<reference evidence="5" key="1">
    <citation type="submission" date="2022-07" db="EMBL/GenBank/DDBJ databases">
        <title>Phylogenomic reconstructions and comparative analyses of Kickxellomycotina fungi.</title>
        <authorList>
            <person name="Reynolds N.K."/>
            <person name="Stajich J.E."/>
            <person name="Barry K."/>
            <person name="Grigoriev I.V."/>
            <person name="Crous P."/>
            <person name="Smith M.E."/>
        </authorList>
    </citation>
    <scope>NUCLEOTIDE SEQUENCE</scope>
    <source>
        <strain evidence="5">NRRL 1565</strain>
    </source>
</reference>
<dbReference type="InterPro" id="IPR015943">
    <property type="entry name" value="WD40/YVTN_repeat-like_dom_sf"/>
</dbReference>
<dbReference type="Gene3D" id="2.130.10.10">
    <property type="entry name" value="YVTN repeat-like/Quinoprotein amine dehydrogenase"/>
    <property type="match status" value="1"/>
</dbReference>
<dbReference type="SUPFAM" id="SSF50978">
    <property type="entry name" value="WD40 repeat-like"/>
    <property type="match status" value="1"/>
</dbReference>
<gene>
    <name evidence="5" type="ORF">H4R20_002081</name>
</gene>
<keyword evidence="6" id="KW-1185">Reference proteome</keyword>
<dbReference type="GO" id="GO:0032153">
    <property type="term" value="C:cell division site"/>
    <property type="evidence" value="ECO:0007669"/>
    <property type="project" value="TreeGrafter"/>
</dbReference>
<dbReference type="Proteomes" id="UP001140094">
    <property type="component" value="Unassembled WGS sequence"/>
</dbReference>
<organism evidence="5 6">
    <name type="scientific">Coemansia guatemalensis</name>
    <dbReference type="NCBI Taxonomy" id="2761395"/>
    <lineage>
        <taxon>Eukaryota</taxon>
        <taxon>Fungi</taxon>
        <taxon>Fungi incertae sedis</taxon>
        <taxon>Zoopagomycota</taxon>
        <taxon>Kickxellomycotina</taxon>
        <taxon>Kickxellomycetes</taxon>
        <taxon>Kickxellales</taxon>
        <taxon>Kickxellaceae</taxon>
        <taxon>Coemansia</taxon>
    </lineage>
</organism>
<dbReference type="AlphaFoldDB" id="A0A9W8HVU3"/>
<dbReference type="PANTHER" id="PTHR14107:SF16">
    <property type="entry name" value="AT02583P"/>
    <property type="match status" value="1"/>
</dbReference>
<evidence type="ECO:0000256" key="3">
    <source>
        <dbReference type="PROSITE-ProRule" id="PRU00221"/>
    </source>
</evidence>
<feature type="repeat" description="WD" evidence="3">
    <location>
        <begin position="423"/>
        <end position="464"/>
    </location>
</feature>
<dbReference type="GO" id="GO:0045013">
    <property type="term" value="P:carbon catabolite repression of transcription"/>
    <property type="evidence" value="ECO:0007669"/>
    <property type="project" value="TreeGrafter"/>
</dbReference>
<feature type="region of interest" description="Disordered" evidence="4">
    <location>
        <begin position="40"/>
        <end position="73"/>
    </location>
</feature>
<dbReference type="Pfam" id="PF00400">
    <property type="entry name" value="WD40"/>
    <property type="match status" value="3"/>
</dbReference>
<dbReference type="EMBL" id="JANBUO010000285">
    <property type="protein sequence ID" value="KAJ2805476.1"/>
    <property type="molecule type" value="Genomic_DNA"/>
</dbReference>
<dbReference type="SMART" id="SM00320">
    <property type="entry name" value="WD40"/>
    <property type="match status" value="5"/>
</dbReference>
<dbReference type="InterPro" id="IPR036322">
    <property type="entry name" value="WD40_repeat_dom_sf"/>
</dbReference>
<evidence type="ECO:0000313" key="5">
    <source>
        <dbReference type="EMBL" id="KAJ2805476.1"/>
    </source>
</evidence>
<comment type="caution">
    <text evidence="5">The sequence shown here is derived from an EMBL/GenBank/DDBJ whole genome shotgun (WGS) entry which is preliminary data.</text>
</comment>
<feature type="region of interest" description="Disordered" evidence="4">
    <location>
        <begin position="136"/>
        <end position="170"/>
    </location>
</feature>
<name>A0A9W8HVU3_9FUNG</name>
<dbReference type="PANTHER" id="PTHR14107">
    <property type="entry name" value="WD REPEAT PROTEIN"/>
    <property type="match status" value="1"/>
</dbReference>
<dbReference type="PROSITE" id="PS50082">
    <property type="entry name" value="WD_REPEATS_2"/>
    <property type="match status" value="1"/>
</dbReference>